<keyword evidence="1" id="KW-0012">Acyltransferase</keyword>
<gene>
    <name evidence="1" type="ORF">ACI1P1_17760</name>
</gene>
<protein>
    <submittedName>
        <fullName evidence="1">GNAT family N-acetyltransferase</fullName>
        <ecNumber evidence="1">2.3.-.-</ecNumber>
    </submittedName>
</protein>
<name>A0ACC7P3H7_9BACL</name>
<accession>A0ACC7P3H7</accession>
<keyword evidence="2" id="KW-1185">Reference proteome</keyword>
<keyword evidence="1" id="KW-0808">Transferase</keyword>
<proteinExistence type="predicted"/>
<dbReference type="EC" id="2.3.-.-" evidence="1"/>
<comment type="caution">
    <text evidence="1">The sequence shown here is derived from an EMBL/GenBank/DDBJ whole genome shotgun (WGS) entry which is preliminary data.</text>
</comment>
<reference evidence="1" key="1">
    <citation type="submission" date="2024-12" db="EMBL/GenBank/DDBJ databases">
        <authorList>
            <person name="Wu N."/>
        </authorList>
    </citation>
    <scope>NUCLEOTIDE SEQUENCE</scope>
    <source>
        <strain evidence="1">P15</strain>
    </source>
</reference>
<dbReference type="EMBL" id="JBJURJ010000011">
    <property type="protein sequence ID" value="MFM9330149.1"/>
    <property type="molecule type" value="Genomic_DNA"/>
</dbReference>
<organism evidence="1 2">
    <name type="scientific">Paenibacillus mesotrionivorans</name>
    <dbReference type="NCBI Taxonomy" id="3160968"/>
    <lineage>
        <taxon>Bacteria</taxon>
        <taxon>Bacillati</taxon>
        <taxon>Bacillota</taxon>
        <taxon>Bacilli</taxon>
        <taxon>Bacillales</taxon>
        <taxon>Paenibacillaceae</taxon>
        <taxon>Paenibacillus</taxon>
    </lineage>
</organism>
<evidence type="ECO:0000313" key="1">
    <source>
        <dbReference type="EMBL" id="MFM9330149.1"/>
    </source>
</evidence>
<evidence type="ECO:0000313" key="2">
    <source>
        <dbReference type="Proteomes" id="UP001631969"/>
    </source>
</evidence>
<sequence>MRIVRFESSYAEAAGRLLAARHAAERQGTPVLQQRFEEPEQAARMIEDLLAPPGAVGVAAFRGEKLAGYLIGKLETDKLRERHVWVAYAGAAIAEGESAELYRDLYAAAAAEWVKRGAFRHYALVPAGDARAMDGWLRLGFGYEQVHGVQTIPPELELPQRAGGIEIRLARKEDEAAIRKAAVYIMEHQAQEPVWGVAYAEDRKRFEDGYAALIDDESGFLWVAVQDGELLGFQAFFPAEESESDMMMPGSCICLEVGATAPHARGLGVGKSLTRYGLVHARQAGFVNCVTDWRITNLESSRFWPRRGFAPYAYRLVRQVDPRILWATGREG</sequence>
<dbReference type="Proteomes" id="UP001631969">
    <property type="component" value="Unassembled WGS sequence"/>
</dbReference>